<feature type="transmembrane region" description="Helical" evidence="1">
    <location>
        <begin position="68"/>
        <end position="86"/>
    </location>
</feature>
<accession>A0A1L7RBL0</accession>
<keyword evidence="1" id="KW-0472">Membrane</keyword>
<evidence type="ECO:0000313" key="2">
    <source>
        <dbReference type="EMBL" id="CED91275.1"/>
    </source>
</evidence>
<evidence type="ECO:0000256" key="1">
    <source>
        <dbReference type="SAM" id="Phobius"/>
    </source>
</evidence>
<sequence>MLFLTTAIRTVMALFVGGLVVLSYTSEAAAQIGQEGSGVGRAALCAMVVVFTLWATSLYRRAGLRRPWCFIIAFLLSMLVSGSAIVTDEDPMAGIGAGFTLLFASYVILAIETAWLRRRARRRSRPRPVSRA</sequence>
<dbReference type="EMBL" id="LK995499">
    <property type="protein sequence ID" value="CED91275.1"/>
    <property type="molecule type" value="Genomic_DNA"/>
</dbReference>
<dbReference type="AlphaFoldDB" id="A0A1L7RBL0"/>
<name>A0A1L7RBL0_9ACTO</name>
<feature type="transmembrane region" description="Helical" evidence="1">
    <location>
        <begin position="38"/>
        <end position="56"/>
    </location>
</feature>
<proteinExistence type="predicted"/>
<gene>
    <name evidence="2" type="ORF">AAM4_1443</name>
</gene>
<dbReference type="RefSeq" id="WP_210580083.1">
    <property type="nucleotide sequence ID" value="NZ_LK995499.1"/>
</dbReference>
<keyword evidence="1" id="KW-0812">Transmembrane</keyword>
<keyword evidence="1" id="KW-1133">Transmembrane helix</keyword>
<organism evidence="2">
    <name type="scientific">Actinomyces succiniciruminis</name>
    <dbReference type="NCBI Taxonomy" id="1522002"/>
    <lineage>
        <taxon>Bacteria</taxon>
        <taxon>Bacillati</taxon>
        <taxon>Actinomycetota</taxon>
        <taxon>Actinomycetes</taxon>
        <taxon>Actinomycetales</taxon>
        <taxon>Actinomycetaceae</taxon>
        <taxon>Actinomyces</taxon>
    </lineage>
</organism>
<reference evidence="2" key="1">
    <citation type="submission" date="2014-07" db="EMBL/GenBank/DDBJ databases">
        <authorList>
            <person name="Zhang J.E."/>
            <person name="Yang H."/>
            <person name="Guo J."/>
            <person name="Deng Z."/>
            <person name="Luo H."/>
            <person name="Luo M."/>
            <person name="Zhao B."/>
        </authorList>
    </citation>
    <scope>NUCLEOTIDE SEQUENCE</scope>
    <source>
        <strain evidence="2">AM4</strain>
    </source>
</reference>
<feature type="transmembrane region" description="Helical" evidence="1">
    <location>
        <begin position="92"/>
        <end position="116"/>
    </location>
</feature>
<protein>
    <submittedName>
        <fullName evidence="2">Uncharacterized protein</fullName>
    </submittedName>
</protein>